<feature type="compositionally biased region" description="Basic and acidic residues" evidence="1">
    <location>
        <begin position="64"/>
        <end position="81"/>
    </location>
</feature>
<gene>
    <name evidence="2" type="primary">Dper\GL18844</name>
    <name evidence="2" type="ORF">Dper_GL18844</name>
</gene>
<organism evidence="3">
    <name type="scientific">Drosophila persimilis</name>
    <name type="common">Fruit fly</name>
    <dbReference type="NCBI Taxonomy" id="7234"/>
    <lineage>
        <taxon>Eukaryota</taxon>
        <taxon>Metazoa</taxon>
        <taxon>Ecdysozoa</taxon>
        <taxon>Arthropoda</taxon>
        <taxon>Hexapoda</taxon>
        <taxon>Insecta</taxon>
        <taxon>Pterygota</taxon>
        <taxon>Neoptera</taxon>
        <taxon>Endopterygota</taxon>
        <taxon>Diptera</taxon>
        <taxon>Brachycera</taxon>
        <taxon>Muscomorpha</taxon>
        <taxon>Ephydroidea</taxon>
        <taxon>Drosophilidae</taxon>
        <taxon>Drosophila</taxon>
        <taxon>Sophophora</taxon>
    </lineage>
</organism>
<protein>
    <submittedName>
        <fullName evidence="2">GL18844</fullName>
    </submittedName>
</protein>
<evidence type="ECO:0000256" key="1">
    <source>
        <dbReference type="SAM" id="MobiDB-lite"/>
    </source>
</evidence>
<name>B4G8G2_DROPE</name>
<feature type="compositionally biased region" description="Polar residues" evidence="1">
    <location>
        <begin position="54"/>
        <end position="63"/>
    </location>
</feature>
<keyword evidence="3" id="KW-1185">Reference proteome</keyword>
<accession>B4G8G2</accession>
<dbReference type="EMBL" id="CH479180">
    <property type="protein sequence ID" value="EDW28642.1"/>
    <property type="molecule type" value="Genomic_DNA"/>
</dbReference>
<feature type="region of interest" description="Disordered" evidence="1">
    <location>
        <begin position="22"/>
        <end position="81"/>
    </location>
</feature>
<dbReference type="Proteomes" id="UP000008744">
    <property type="component" value="Unassembled WGS sequence"/>
</dbReference>
<reference evidence="2 3" key="1">
    <citation type="journal article" date="2007" name="Nature">
        <title>Evolution of genes and genomes on the Drosophila phylogeny.</title>
        <authorList>
            <consortium name="Drosophila 12 Genomes Consortium"/>
            <person name="Clark A.G."/>
            <person name="Eisen M.B."/>
            <person name="Smith D.R."/>
            <person name="Bergman C.M."/>
            <person name="Oliver B."/>
            <person name="Markow T.A."/>
            <person name="Kaufman T.C."/>
            <person name="Kellis M."/>
            <person name="Gelbart W."/>
            <person name="Iyer V.N."/>
            <person name="Pollard D.A."/>
            <person name="Sackton T.B."/>
            <person name="Larracuente A.M."/>
            <person name="Singh N.D."/>
            <person name="Abad J.P."/>
            <person name="Abt D.N."/>
            <person name="Adryan B."/>
            <person name="Aguade M."/>
            <person name="Akashi H."/>
            <person name="Anderson W.W."/>
            <person name="Aquadro C.F."/>
            <person name="Ardell D.H."/>
            <person name="Arguello R."/>
            <person name="Artieri C.G."/>
            <person name="Barbash D.A."/>
            <person name="Barker D."/>
            <person name="Barsanti P."/>
            <person name="Batterham P."/>
            <person name="Batzoglou S."/>
            <person name="Begun D."/>
            <person name="Bhutkar A."/>
            <person name="Blanco E."/>
            <person name="Bosak S.A."/>
            <person name="Bradley R.K."/>
            <person name="Brand A.D."/>
            <person name="Brent M.R."/>
            <person name="Brooks A.N."/>
            <person name="Brown R.H."/>
            <person name="Butlin R.K."/>
            <person name="Caggese C."/>
            <person name="Calvi B.R."/>
            <person name="Bernardo de Carvalho A."/>
            <person name="Caspi A."/>
            <person name="Castrezana S."/>
            <person name="Celniker S.E."/>
            <person name="Chang J.L."/>
            <person name="Chapple C."/>
            <person name="Chatterji S."/>
            <person name="Chinwalla A."/>
            <person name="Civetta A."/>
            <person name="Clifton S.W."/>
            <person name="Comeron J.M."/>
            <person name="Costello J.C."/>
            <person name="Coyne J.A."/>
            <person name="Daub J."/>
            <person name="David R.G."/>
            <person name="Delcher A.L."/>
            <person name="Delehaunty K."/>
            <person name="Do C.B."/>
            <person name="Ebling H."/>
            <person name="Edwards K."/>
            <person name="Eickbush T."/>
            <person name="Evans J.D."/>
            <person name="Filipski A."/>
            <person name="Findeiss S."/>
            <person name="Freyhult E."/>
            <person name="Fulton L."/>
            <person name="Fulton R."/>
            <person name="Garcia A.C."/>
            <person name="Gardiner A."/>
            <person name="Garfield D.A."/>
            <person name="Garvin B.E."/>
            <person name="Gibson G."/>
            <person name="Gilbert D."/>
            <person name="Gnerre S."/>
            <person name="Godfrey J."/>
            <person name="Good R."/>
            <person name="Gotea V."/>
            <person name="Gravely B."/>
            <person name="Greenberg A.J."/>
            <person name="Griffiths-Jones S."/>
            <person name="Gross S."/>
            <person name="Guigo R."/>
            <person name="Gustafson E.A."/>
            <person name="Haerty W."/>
            <person name="Hahn M.W."/>
            <person name="Halligan D.L."/>
            <person name="Halpern A.L."/>
            <person name="Halter G.M."/>
            <person name="Han M.V."/>
            <person name="Heger A."/>
            <person name="Hillier L."/>
            <person name="Hinrichs A.S."/>
            <person name="Holmes I."/>
            <person name="Hoskins R.A."/>
            <person name="Hubisz M.J."/>
            <person name="Hultmark D."/>
            <person name="Huntley M.A."/>
            <person name="Jaffe D.B."/>
            <person name="Jagadeeshan S."/>
            <person name="Jeck W.R."/>
            <person name="Johnson J."/>
            <person name="Jones C.D."/>
            <person name="Jordan W.C."/>
            <person name="Karpen G.H."/>
            <person name="Kataoka E."/>
            <person name="Keightley P.D."/>
            <person name="Kheradpour P."/>
            <person name="Kirkness E.F."/>
            <person name="Koerich L.B."/>
            <person name="Kristiansen K."/>
            <person name="Kudrna D."/>
            <person name="Kulathinal R.J."/>
            <person name="Kumar S."/>
            <person name="Kwok R."/>
            <person name="Lander E."/>
            <person name="Langley C.H."/>
            <person name="Lapoint R."/>
            <person name="Lazzaro B.P."/>
            <person name="Lee S.J."/>
            <person name="Levesque L."/>
            <person name="Li R."/>
            <person name="Lin C.F."/>
            <person name="Lin M.F."/>
            <person name="Lindblad-Toh K."/>
            <person name="Llopart A."/>
            <person name="Long M."/>
            <person name="Low L."/>
            <person name="Lozovsky E."/>
            <person name="Lu J."/>
            <person name="Luo M."/>
            <person name="Machado C.A."/>
            <person name="Makalowski W."/>
            <person name="Marzo M."/>
            <person name="Matsuda M."/>
            <person name="Matzkin L."/>
            <person name="McAllister B."/>
            <person name="McBride C.S."/>
            <person name="McKernan B."/>
            <person name="McKernan K."/>
            <person name="Mendez-Lago M."/>
            <person name="Minx P."/>
            <person name="Mollenhauer M.U."/>
            <person name="Montooth K."/>
            <person name="Mount S.M."/>
            <person name="Mu X."/>
            <person name="Myers E."/>
            <person name="Negre B."/>
            <person name="Newfeld S."/>
            <person name="Nielsen R."/>
            <person name="Noor M.A."/>
            <person name="O'Grady P."/>
            <person name="Pachter L."/>
            <person name="Papaceit M."/>
            <person name="Parisi M.J."/>
            <person name="Parisi M."/>
            <person name="Parts L."/>
            <person name="Pedersen J.S."/>
            <person name="Pesole G."/>
            <person name="Phillippy A.M."/>
            <person name="Ponting C.P."/>
            <person name="Pop M."/>
            <person name="Porcelli D."/>
            <person name="Powell J.R."/>
            <person name="Prohaska S."/>
            <person name="Pruitt K."/>
            <person name="Puig M."/>
            <person name="Quesneville H."/>
            <person name="Ram K.R."/>
            <person name="Rand D."/>
            <person name="Rasmussen M.D."/>
            <person name="Reed L.K."/>
            <person name="Reenan R."/>
            <person name="Reily A."/>
            <person name="Remington K.A."/>
            <person name="Rieger T.T."/>
            <person name="Ritchie M.G."/>
            <person name="Robin C."/>
            <person name="Rogers Y.H."/>
            <person name="Rohde C."/>
            <person name="Rozas J."/>
            <person name="Rubenfield M.J."/>
            <person name="Ruiz A."/>
            <person name="Russo S."/>
            <person name="Salzberg S.L."/>
            <person name="Sanchez-Gracia A."/>
            <person name="Saranga D.J."/>
            <person name="Sato H."/>
            <person name="Schaeffer S.W."/>
            <person name="Schatz M.C."/>
            <person name="Schlenke T."/>
            <person name="Schwartz R."/>
            <person name="Segarra C."/>
            <person name="Singh R.S."/>
            <person name="Sirot L."/>
            <person name="Sirota M."/>
            <person name="Sisneros N.B."/>
            <person name="Smith C.D."/>
            <person name="Smith T.F."/>
            <person name="Spieth J."/>
            <person name="Stage D.E."/>
            <person name="Stark A."/>
            <person name="Stephan W."/>
            <person name="Strausberg R.L."/>
            <person name="Strempel S."/>
            <person name="Sturgill D."/>
            <person name="Sutton G."/>
            <person name="Sutton G.G."/>
            <person name="Tao W."/>
            <person name="Teichmann S."/>
            <person name="Tobari Y.N."/>
            <person name="Tomimura Y."/>
            <person name="Tsolas J.M."/>
            <person name="Valente V.L."/>
            <person name="Venter E."/>
            <person name="Venter J.C."/>
            <person name="Vicario S."/>
            <person name="Vieira F.G."/>
            <person name="Vilella A.J."/>
            <person name="Villasante A."/>
            <person name="Walenz B."/>
            <person name="Wang J."/>
            <person name="Wasserman M."/>
            <person name="Watts T."/>
            <person name="Wilson D."/>
            <person name="Wilson R.K."/>
            <person name="Wing R.A."/>
            <person name="Wolfner M.F."/>
            <person name="Wong A."/>
            <person name="Wong G.K."/>
            <person name="Wu C.I."/>
            <person name="Wu G."/>
            <person name="Yamamoto D."/>
            <person name="Yang H.P."/>
            <person name="Yang S.P."/>
            <person name="Yorke J.A."/>
            <person name="Yoshida K."/>
            <person name="Zdobnov E."/>
            <person name="Zhang P."/>
            <person name="Zhang Y."/>
            <person name="Zimin A.V."/>
            <person name="Baldwin J."/>
            <person name="Abdouelleil A."/>
            <person name="Abdulkadir J."/>
            <person name="Abebe A."/>
            <person name="Abera B."/>
            <person name="Abreu J."/>
            <person name="Acer S.C."/>
            <person name="Aftuck L."/>
            <person name="Alexander A."/>
            <person name="An P."/>
            <person name="Anderson E."/>
            <person name="Anderson S."/>
            <person name="Arachi H."/>
            <person name="Azer M."/>
            <person name="Bachantsang P."/>
            <person name="Barry A."/>
            <person name="Bayul T."/>
            <person name="Berlin A."/>
            <person name="Bessette D."/>
            <person name="Bloom T."/>
            <person name="Blye J."/>
            <person name="Boguslavskiy L."/>
            <person name="Bonnet C."/>
            <person name="Boukhgalter B."/>
            <person name="Bourzgui I."/>
            <person name="Brown A."/>
            <person name="Cahill P."/>
            <person name="Channer S."/>
            <person name="Cheshatsang Y."/>
            <person name="Chuda L."/>
            <person name="Citroen M."/>
            <person name="Collymore A."/>
            <person name="Cooke P."/>
            <person name="Costello M."/>
            <person name="D'Aco K."/>
            <person name="Daza R."/>
            <person name="De Haan G."/>
            <person name="DeGray S."/>
            <person name="DeMaso C."/>
            <person name="Dhargay N."/>
            <person name="Dooley K."/>
            <person name="Dooley E."/>
            <person name="Doricent M."/>
            <person name="Dorje P."/>
            <person name="Dorjee K."/>
            <person name="Dupes A."/>
            <person name="Elong R."/>
            <person name="Falk J."/>
            <person name="Farina A."/>
            <person name="Faro S."/>
            <person name="Ferguson D."/>
            <person name="Fisher S."/>
            <person name="Foley C.D."/>
            <person name="Franke A."/>
            <person name="Friedrich D."/>
            <person name="Gadbois L."/>
            <person name="Gearin G."/>
            <person name="Gearin C.R."/>
            <person name="Giannoukos G."/>
            <person name="Goode T."/>
            <person name="Graham J."/>
            <person name="Grandbois E."/>
            <person name="Grewal S."/>
            <person name="Gyaltsen K."/>
            <person name="Hafez N."/>
            <person name="Hagos B."/>
            <person name="Hall J."/>
            <person name="Henson C."/>
            <person name="Hollinger A."/>
            <person name="Honan T."/>
            <person name="Huard M.D."/>
            <person name="Hughes L."/>
            <person name="Hurhula B."/>
            <person name="Husby M.E."/>
            <person name="Kamat A."/>
            <person name="Kanga B."/>
            <person name="Kashin S."/>
            <person name="Khazanovich D."/>
            <person name="Kisner P."/>
            <person name="Lance K."/>
            <person name="Lara M."/>
            <person name="Lee W."/>
            <person name="Lennon N."/>
            <person name="Letendre F."/>
            <person name="LeVine R."/>
            <person name="Lipovsky A."/>
            <person name="Liu X."/>
            <person name="Liu J."/>
            <person name="Liu S."/>
            <person name="Lokyitsang T."/>
            <person name="Lokyitsang Y."/>
            <person name="Lubonja R."/>
            <person name="Lui A."/>
            <person name="MacDonald P."/>
            <person name="Magnisalis V."/>
            <person name="Maru K."/>
            <person name="Matthews C."/>
            <person name="McCusker W."/>
            <person name="McDonough S."/>
            <person name="Mehta T."/>
            <person name="Meldrim J."/>
            <person name="Meneus L."/>
            <person name="Mihai O."/>
            <person name="Mihalev A."/>
            <person name="Mihova T."/>
            <person name="Mittelman R."/>
            <person name="Mlenga V."/>
            <person name="Montmayeur A."/>
            <person name="Mulrain L."/>
            <person name="Navidi A."/>
            <person name="Naylor J."/>
            <person name="Negash T."/>
            <person name="Nguyen T."/>
            <person name="Nguyen N."/>
            <person name="Nicol R."/>
            <person name="Norbu C."/>
            <person name="Norbu N."/>
            <person name="Novod N."/>
            <person name="O'Neill B."/>
            <person name="Osman S."/>
            <person name="Markiewicz E."/>
            <person name="Oyono O.L."/>
            <person name="Patti C."/>
            <person name="Phunkhang P."/>
            <person name="Pierre F."/>
            <person name="Priest M."/>
            <person name="Raghuraman S."/>
            <person name="Rege F."/>
            <person name="Reyes R."/>
            <person name="Rise C."/>
            <person name="Rogov P."/>
            <person name="Ross K."/>
            <person name="Ryan E."/>
            <person name="Settipalli S."/>
            <person name="Shea T."/>
            <person name="Sherpa N."/>
            <person name="Shi L."/>
            <person name="Shih D."/>
            <person name="Sparrow T."/>
            <person name="Spaulding J."/>
            <person name="Stalker J."/>
            <person name="Stange-Thomann N."/>
            <person name="Stavropoulos S."/>
            <person name="Stone C."/>
            <person name="Strader C."/>
            <person name="Tesfaye S."/>
            <person name="Thomson T."/>
            <person name="Thoulutsang Y."/>
            <person name="Thoulutsang D."/>
            <person name="Topham K."/>
            <person name="Topping I."/>
            <person name="Tsamla T."/>
            <person name="Vassiliev H."/>
            <person name="Vo A."/>
            <person name="Wangchuk T."/>
            <person name="Wangdi T."/>
            <person name="Weiand M."/>
            <person name="Wilkinson J."/>
            <person name="Wilson A."/>
            <person name="Yadav S."/>
            <person name="Young G."/>
            <person name="Yu Q."/>
            <person name="Zembek L."/>
            <person name="Zhong D."/>
            <person name="Zimmer A."/>
            <person name="Zwirko Z."/>
            <person name="Jaffe D.B."/>
            <person name="Alvarez P."/>
            <person name="Brockman W."/>
            <person name="Butler J."/>
            <person name="Chin C."/>
            <person name="Gnerre S."/>
            <person name="Grabherr M."/>
            <person name="Kleber M."/>
            <person name="Mauceli E."/>
            <person name="MacCallum I."/>
        </authorList>
    </citation>
    <scope>NUCLEOTIDE SEQUENCE [LARGE SCALE GENOMIC DNA]</scope>
    <source>
        <strain evidence="3">MSH-3 / Tucson 14011-0111.49</strain>
    </source>
</reference>
<feature type="compositionally biased region" description="Basic and acidic residues" evidence="1">
    <location>
        <begin position="138"/>
        <end position="151"/>
    </location>
</feature>
<evidence type="ECO:0000313" key="3">
    <source>
        <dbReference type="Proteomes" id="UP000008744"/>
    </source>
</evidence>
<feature type="compositionally biased region" description="Basic and acidic residues" evidence="1">
    <location>
        <begin position="38"/>
        <end position="50"/>
    </location>
</feature>
<dbReference type="AlphaFoldDB" id="B4G8G2"/>
<sequence>METQHSLSCNAPQLMCCCHQKGHGIQKEPQPEPEPELESGKERTRKEHSESIAWFNQQLTRVNNGEKQREKGTGADKDKDVDVAQGERVTGYGVRDTENDFGLWCHVQETGHRIDIGWRLLQQQQHHQLHALYMREPQKPEGAEQEAHKAVAGDVSEVAEDERSLLATP</sequence>
<proteinExistence type="predicted"/>
<evidence type="ECO:0000313" key="2">
    <source>
        <dbReference type="EMBL" id="EDW28642.1"/>
    </source>
</evidence>
<dbReference type="HOGENOM" id="CLU_1580165_0_0_1"/>
<feature type="region of interest" description="Disordered" evidence="1">
    <location>
        <begin position="138"/>
        <end position="169"/>
    </location>
</feature>